<dbReference type="Proteomes" id="UP000299102">
    <property type="component" value="Unassembled WGS sequence"/>
</dbReference>
<comment type="caution">
    <text evidence="2">The sequence shown here is derived from an EMBL/GenBank/DDBJ whole genome shotgun (WGS) entry which is preliminary data.</text>
</comment>
<feature type="region of interest" description="Disordered" evidence="1">
    <location>
        <begin position="1"/>
        <end position="37"/>
    </location>
</feature>
<dbReference type="AlphaFoldDB" id="A0A4C1ZXF2"/>
<sequence length="82" mass="8817">MLKLGETRDALGTEGSGSVKPAHRIIASSDHPTNQSGKVPYVVAYIHTVVVTRTHKRTPAHQTRTSARAACMAHCDGRAIKI</sequence>
<evidence type="ECO:0000313" key="3">
    <source>
        <dbReference type="Proteomes" id="UP000299102"/>
    </source>
</evidence>
<keyword evidence="3" id="KW-1185">Reference proteome</keyword>
<evidence type="ECO:0000313" key="2">
    <source>
        <dbReference type="EMBL" id="GBP91709.1"/>
    </source>
</evidence>
<organism evidence="2 3">
    <name type="scientific">Eumeta variegata</name>
    <name type="common">Bagworm moth</name>
    <name type="synonym">Eumeta japonica</name>
    <dbReference type="NCBI Taxonomy" id="151549"/>
    <lineage>
        <taxon>Eukaryota</taxon>
        <taxon>Metazoa</taxon>
        <taxon>Ecdysozoa</taxon>
        <taxon>Arthropoda</taxon>
        <taxon>Hexapoda</taxon>
        <taxon>Insecta</taxon>
        <taxon>Pterygota</taxon>
        <taxon>Neoptera</taxon>
        <taxon>Endopterygota</taxon>
        <taxon>Lepidoptera</taxon>
        <taxon>Glossata</taxon>
        <taxon>Ditrysia</taxon>
        <taxon>Tineoidea</taxon>
        <taxon>Psychidae</taxon>
        <taxon>Oiketicinae</taxon>
        <taxon>Eumeta</taxon>
    </lineage>
</organism>
<proteinExistence type="predicted"/>
<name>A0A4C1ZXF2_EUMVA</name>
<gene>
    <name evidence="2" type="ORF">EVAR_57175_1</name>
</gene>
<accession>A0A4C1ZXF2</accession>
<evidence type="ECO:0000256" key="1">
    <source>
        <dbReference type="SAM" id="MobiDB-lite"/>
    </source>
</evidence>
<dbReference type="EMBL" id="BGZK01002198">
    <property type="protein sequence ID" value="GBP91709.1"/>
    <property type="molecule type" value="Genomic_DNA"/>
</dbReference>
<feature type="compositionally biased region" description="Basic and acidic residues" evidence="1">
    <location>
        <begin position="1"/>
        <end position="11"/>
    </location>
</feature>
<reference evidence="2 3" key="1">
    <citation type="journal article" date="2019" name="Commun. Biol.">
        <title>The bagworm genome reveals a unique fibroin gene that provides high tensile strength.</title>
        <authorList>
            <person name="Kono N."/>
            <person name="Nakamura H."/>
            <person name="Ohtoshi R."/>
            <person name="Tomita M."/>
            <person name="Numata K."/>
            <person name="Arakawa K."/>
        </authorList>
    </citation>
    <scope>NUCLEOTIDE SEQUENCE [LARGE SCALE GENOMIC DNA]</scope>
</reference>
<protein>
    <submittedName>
        <fullName evidence="2">Uncharacterized protein</fullName>
    </submittedName>
</protein>